<dbReference type="InterPro" id="IPR020845">
    <property type="entry name" value="AMP-binding_CS"/>
</dbReference>
<dbReference type="Pfam" id="PF00550">
    <property type="entry name" value="PP-binding"/>
    <property type="match status" value="1"/>
</dbReference>
<dbReference type="InterPro" id="IPR012728">
    <property type="entry name" value="Pls/PosA_C"/>
</dbReference>
<dbReference type="InterPro" id="IPR011004">
    <property type="entry name" value="Trimer_LpxA-like_sf"/>
</dbReference>
<dbReference type="CDD" id="cd05930">
    <property type="entry name" value="A_NRPS"/>
    <property type="match status" value="1"/>
</dbReference>
<dbReference type="Gene3D" id="1.10.1200.10">
    <property type="entry name" value="ACP-like"/>
    <property type="match status" value="1"/>
</dbReference>
<feature type="region of interest" description="Disordered" evidence="5">
    <location>
        <begin position="1264"/>
        <end position="1305"/>
    </location>
</feature>
<feature type="transmembrane region" description="Helical" evidence="6">
    <location>
        <begin position="872"/>
        <end position="896"/>
    </location>
</feature>
<dbReference type="EMBL" id="LZLS01000219">
    <property type="protein sequence ID" value="OBK20623.1"/>
    <property type="molecule type" value="Genomic_DNA"/>
</dbReference>
<evidence type="ECO:0000256" key="2">
    <source>
        <dbReference type="ARBA" id="ARBA00022553"/>
    </source>
</evidence>
<proteinExistence type="predicted"/>
<name>A0A1A3NES4_MYCAS</name>
<dbReference type="InterPro" id="IPR009081">
    <property type="entry name" value="PP-bd_ACP"/>
</dbReference>
<comment type="caution">
    <text evidence="8">The sequence shown here is derived from an EMBL/GenBank/DDBJ whole genome shotgun (WGS) entry which is preliminary data.</text>
</comment>
<accession>A0A1A3NES4</accession>
<dbReference type="SMART" id="SM00823">
    <property type="entry name" value="PKS_PP"/>
    <property type="match status" value="1"/>
</dbReference>
<dbReference type="SUPFAM" id="SSF51161">
    <property type="entry name" value="Trimeric LpxA-like enzymes"/>
    <property type="match status" value="3"/>
</dbReference>
<dbReference type="SUPFAM" id="SSF47336">
    <property type="entry name" value="ACP-like"/>
    <property type="match status" value="1"/>
</dbReference>
<dbReference type="Gene3D" id="2.160.10.10">
    <property type="entry name" value="Hexapeptide repeat proteins"/>
    <property type="match status" value="2"/>
</dbReference>
<organism evidence="8 9">
    <name type="scientific">Mycobacterium asiaticum</name>
    <dbReference type="NCBI Taxonomy" id="1790"/>
    <lineage>
        <taxon>Bacteria</taxon>
        <taxon>Bacillati</taxon>
        <taxon>Actinomycetota</taxon>
        <taxon>Actinomycetes</taxon>
        <taxon>Mycobacteriales</taxon>
        <taxon>Mycobacteriaceae</taxon>
        <taxon>Mycobacterium</taxon>
    </lineage>
</organism>
<dbReference type="PANTHER" id="PTHR45527:SF1">
    <property type="entry name" value="FATTY ACID SYNTHASE"/>
    <property type="match status" value="1"/>
</dbReference>
<evidence type="ECO:0000256" key="6">
    <source>
        <dbReference type="SAM" id="Phobius"/>
    </source>
</evidence>
<dbReference type="OrthoDB" id="2472181at2"/>
<evidence type="ECO:0000256" key="5">
    <source>
        <dbReference type="SAM" id="MobiDB-lite"/>
    </source>
</evidence>
<keyword evidence="1" id="KW-0596">Phosphopantetheine</keyword>
<sequence>MPEIPAQYLLSADAPSPRTLIDIIKETAARYPDAAAIDDGEVQLTYSELIEDMTDSVDWLAARGIGRGDRIGIRMPSGSYSLYMAILSVLTAGAAYVPVDADDPDERAELVFGEANVVAVITDQGIIRTQGASRGWLAGAPTPRDDAWIIFTSGSTGTPKGVAVTHRSAAAFVDAEAQMFLRDNPIGPGDRVLGGLSVAFDASCEEMWLAWRHGACLVPAPRSLVRSGMDLGPWLVTRDVTVVSTVPSLAALWPAEALEAVRLLIFGGEACPPELAERLAVDGREVWNTYGPTEATVVACAARLDGAGPISIGLPLAGWDLAVVDGDGDQVDYGGTGELVIGGVGLARYLDTGKDAEKYAPMPALGWNRAYRSGDLVRLERDGLYFCGRSDDQVKVGGRRIELGEVDSALVNLAGVSGGAAAVRHTATGTAVLVGYVVSADPCFDIAKARNELAQHLPAALVPRLVRIEELPTRTSGKVDRDALPWPPPGQDTEETPELAGTAGWLAGLWRDLLGTPVTGAGADFFALGGGSLAAAQLVATLRRKYPQITVADLYDHPRLGSLAGFLDDLDPPPQVTERVVRPTPMRTQLAQTVLMVPLATLAALQWITWLALGNNIARGMHVVSWTVAVNWWLVAVAFVVFVTPVGRMGIAVLFARLLLFNVKPGSYPRGGSVHLRVWFAERLAAASGAENLAGAPWLVYYARALGADIGKGVDLHSVPPVTGLLAVGQRSAIEPEVDLRGHWVDGDLFHLGAITIGDDATIGARTTLLPGAVVGKNADVAPGSGVIDKIKNGQYWKGSPAAKSGRVNHPWPDERPARRSHWVAGYGITSLLLAGLPLLAVVAGLAIIGMAVHHTRSLSQAVLPALLWTPVAALAGIATYALATLVGVRLLSIGLRAGYHPVRSRVGWQLWTTERLMDAARNYLFPLYASLLTPIWLRLLGTRVGRGTEISTVLLTPKFAVIEDGAFLADDTMVASYELGGGWIYAAETTVGRRAFLGNSGITQPGRRVPDDGLVAVLSATPPKAKRGSSWLGSPPMRLRRRPAAADEETTFDPPTRLKVMRGAVEICRLLPVFVSVALGLAILGILQALATRFGIGWTTLAGGLVLLVAGVMAGVVTVAAKWVLVGRIKANEYPLWSSFVWRNELADTFIETVAAPWFARAASGTPVLNLWLRGLGAAIGRGAWCETYWLPEADLVTLGAGSTVNRGCVVQTHLFHDRIMRMDSVVLEPGATLGAHCVALPAARLGAGASVGPASLVVRGDEVPGSTRWQGNPVRPWKSADKSAKNTGKKKARKDAAVEGTAA</sequence>
<reference evidence="8 9" key="1">
    <citation type="submission" date="2016-06" db="EMBL/GenBank/DDBJ databases">
        <authorList>
            <person name="Kjaerup R.B."/>
            <person name="Dalgaard T.S."/>
            <person name="Juul-Madsen H.R."/>
        </authorList>
    </citation>
    <scope>NUCLEOTIDE SEQUENCE [LARGE SCALE GENOMIC DNA]</scope>
    <source>
        <strain evidence="8 9">1165133.8</strain>
    </source>
</reference>
<dbReference type="InterPro" id="IPR000873">
    <property type="entry name" value="AMP-dep_synth/lig_dom"/>
</dbReference>
<evidence type="ECO:0000256" key="4">
    <source>
        <dbReference type="ARBA" id="ARBA00022737"/>
    </source>
</evidence>
<evidence type="ECO:0000256" key="1">
    <source>
        <dbReference type="ARBA" id="ARBA00022450"/>
    </source>
</evidence>
<dbReference type="SUPFAM" id="SSF56801">
    <property type="entry name" value="Acetyl-CoA synthetase-like"/>
    <property type="match status" value="1"/>
</dbReference>
<dbReference type="RefSeq" id="WP_065146872.1">
    <property type="nucleotide sequence ID" value="NZ_LZLS01000219.1"/>
</dbReference>
<dbReference type="PROSITE" id="PS00101">
    <property type="entry name" value="HEXAPEP_TRANSFERASES"/>
    <property type="match status" value="1"/>
</dbReference>
<evidence type="ECO:0000313" key="9">
    <source>
        <dbReference type="Proteomes" id="UP000093928"/>
    </source>
</evidence>
<protein>
    <submittedName>
        <fullName evidence="8">Amino acid adenylation protein</fullName>
    </submittedName>
</protein>
<dbReference type="Gene3D" id="3.30.300.30">
    <property type="match status" value="1"/>
</dbReference>
<dbReference type="PROSITE" id="PS50075">
    <property type="entry name" value="CARRIER"/>
    <property type="match status" value="1"/>
</dbReference>
<dbReference type="GO" id="GO:0005737">
    <property type="term" value="C:cytoplasm"/>
    <property type="evidence" value="ECO:0007669"/>
    <property type="project" value="TreeGrafter"/>
</dbReference>
<keyword evidence="6" id="KW-0812">Transmembrane</keyword>
<keyword evidence="6" id="KW-0472">Membrane</keyword>
<feature type="transmembrane region" description="Helical" evidence="6">
    <location>
        <begin position="1068"/>
        <end position="1091"/>
    </location>
</feature>
<keyword evidence="6" id="KW-1133">Transmembrane helix</keyword>
<feature type="domain" description="Carrier" evidence="7">
    <location>
        <begin position="497"/>
        <end position="571"/>
    </location>
</feature>
<feature type="region of interest" description="Disordered" evidence="5">
    <location>
        <begin position="477"/>
        <end position="497"/>
    </location>
</feature>
<evidence type="ECO:0000256" key="3">
    <source>
        <dbReference type="ARBA" id="ARBA00022679"/>
    </source>
</evidence>
<dbReference type="GO" id="GO:0043041">
    <property type="term" value="P:amino acid activation for nonribosomal peptide biosynthetic process"/>
    <property type="evidence" value="ECO:0007669"/>
    <property type="project" value="TreeGrafter"/>
</dbReference>
<dbReference type="PANTHER" id="PTHR45527">
    <property type="entry name" value="NONRIBOSOMAL PEPTIDE SYNTHETASE"/>
    <property type="match status" value="1"/>
</dbReference>
<feature type="transmembrane region" description="Helical" evidence="6">
    <location>
        <begin position="824"/>
        <end position="852"/>
    </location>
</feature>
<evidence type="ECO:0000259" key="7">
    <source>
        <dbReference type="PROSITE" id="PS50075"/>
    </source>
</evidence>
<dbReference type="InterPro" id="IPR018357">
    <property type="entry name" value="Hexapep_transf_CS"/>
</dbReference>
<dbReference type="GO" id="GO:0016740">
    <property type="term" value="F:transferase activity"/>
    <property type="evidence" value="ECO:0007669"/>
    <property type="project" value="UniProtKB-KW"/>
</dbReference>
<dbReference type="NCBIfam" id="TIGR02353">
    <property type="entry name" value="NRPS_term_dom"/>
    <property type="match status" value="1"/>
</dbReference>
<keyword evidence="2" id="KW-0597">Phosphoprotein</keyword>
<evidence type="ECO:0000313" key="8">
    <source>
        <dbReference type="EMBL" id="OBK20623.1"/>
    </source>
</evidence>
<dbReference type="Pfam" id="PF00501">
    <property type="entry name" value="AMP-binding"/>
    <property type="match status" value="1"/>
</dbReference>
<feature type="transmembrane region" description="Helical" evidence="6">
    <location>
        <begin position="1097"/>
        <end position="1122"/>
    </location>
</feature>
<dbReference type="InterPro" id="IPR020806">
    <property type="entry name" value="PKS_PP-bd"/>
</dbReference>
<keyword evidence="3" id="KW-0808">Transferase</keyword>
<dbReference type="GO" id="GO:0044550">
    <property type="term" value="P:secondary metabolite biosynthetic process"/>
    <property type="evidence" value="ECO:0007669"/>
    <property type="project" value="TreeGrafter"/>
</dbReference>
<dbReference type="InterPro" id="IPR036736">
    <property type="entry name" value="ACP-like_sf"/>
</dbReference>
<dbReference type="Gene3D" id="3.40.50.12780">
    <property type="entry name" value="N-terminal domain of ligase-like"/>
    <property type="match status" value="1"/>
</dbReference>
<dbReference type="PROSITE" id="PS00455">
    <property type="entry name" value="AMP_BINDING"/>
    <property type="match status" value="1"/>
</dbReference>
<feature type="transmembrane region" description="Helical" evidence="6">
    <location>
        <begin position="633"/>
        <end position="660"/>
    </location>
</feature>
<feature type="transmembrane region" description="Helical" evidence="6">
    <location>
        <begin position="594"/>
        <end position="613"/>
    </location>
</feature>
<gene>
    <name evidence="8" type="ORF">A5634_12145</name>
</gene>
<dbReference type="GO" id="GO:0031177">
    <property type="term" value="F:phosphopantetheine binding"/>
    <property type="evidence" value="ECO:0007669"/>
    <property type="project" value="InterPro"/>
</dbReference>
<dbReference type="InterPro" id="IPR042099">
    <property type="entry name" value="ANL_N_sf"/>
</dbReference>
<keyword evidence="4" id="KW-0677">Repeat</keyword>
<dbReference type="Proteomes" id="UP000093928">
    <property type="component" value="Unassembled WGS sequence"/>
</dbReference>
<dbReference type="InterPro" id="IPR045851">
    <property type="entry name" value="AMP-bd_C_sf"/>
</dbReference>